<feature type="chain" id="PRO_5039156169" evidence="1">
    <location>
        <begin position="28"/>
        <end position="298"/>
    </location>
</feature>
<dbReference type="GO" id="GO:0008889">
    <property type="term" value="F:glycerophosphodiester phosphodiesterase activity"/>
    <property type="evidence" value="ECO:0007669"/>
    <property type="project" value="UniProtKB-EC"/>
</dbReference>
<dbReference type="PANTHER" id="PTHR46211">
    <property type="entry name" value="GLYCEROPHOSPHORYL DIESTER PHOSPHODIESTERASE"/>
    <property type="match status" value="1"/>
</dbReference>
<keyword evidence="1" id="KW-0732">Signal</keyword>
<dbReference type="Proteomes" id="UP000031014">
    <property type="component" value="Unassembled WGS sequence"/>
</dbReference>
<accession>A0A0A8X2R3</accession>
<dbReference type="PROSITE" id="PS51704">
    <property type="entry name" value="GP_PDE"/>
    <property type="match status" value="1"/>
</dbReference>
<gene>
    <name evidence="3" type="ORF">SAMD00020551_1699</name>
</gene>
<keyword evidence="3" id="KW-0378">Hydrolase</keyword>
<comment type="caution">
    <text evidence="3">The sequence shown here is derived from an EMBL/GenBank/DDBJ whole genome shotgun (WGS) entry which is preliminary data.</text>
</comment>
<dbReference type="PANTHER" id="PTHR46211:SF7">
    <property type="entry name" value="GLYCEROPHOSPHODIESTER PHOSPHODIESTERASE"/>
    <property type="match status" value="1"/>
</dbReference>
<dbReference type="AlphaFoldDB" id="A0A0A8X2R3"/>
<protein>
    <submittedName>
        <fullName evidence="3">Glycerophosphoryl diester phosphodiesterase, periplasmic</fullName>
        <ecNumber evidence="3">3.1.4.46</ecNumber>
    </submittedName>
</protein>
<evidence type="ECO:0000313" key="4">
    <source>
        <dbReference type="Proteomes" id="UP000031014"/>
    </source>
</evidence>
<dbReference type="EMBL" id="BASE01000035">
    <property type="protein sequence ID" value="GAM13554.1"/>
    <property type="molecule type" value="Genomic_DNA"/>
</dbReference>
<evidence type="ECO:0000313" key="3">
    <source>
        <dbReference type="EMBL" id="GAM13554.1"/>
    </source>
</evidence>
<feature type="domain" description="GP-PDE" evidence="2">
    <location>
        <begin position="38"/>
        <end position="290"/>
    </location>
</feature>
<name>A0A0A8X2R3_MESS1</name>
<evidence type="ECO:0000256" key="1">
    <source>
        <dbReference type="SAM" id="SignalP"/>
    </source>
</evidence>
<dbReference type="CDD" id="cd08601">
    <property type="entry name" value="GDPD_SaGlpQ_like"/>
    <property type="match status" value="1"/>
</dbReference>
<sequence>MLRYFRWMAITSLVIYLSGASSDFALAEISSDYGQINAINISHRGASGHAPEHTLQAYELGNAMNGDYIEIDLQMTKDGELIALHDETIDRTTERKGLVKNLTLKEIKKLDAGSWFNDAFPEKMSTEYLGLQIPTLREVLDRFGPDSKFFIETKSPEVYPGMEEKLINILNEYNLIGAHHTFGNVVVQSFSVESLRKVHEIDKSIPLVQLLSYYAPAVITDTEVSKIKEYAVGVGLHYTAVSPGYIKKVTDSGLMVFPYTVNEKEDMNMLLDWGVTGMFTNYPDRLNEVIQSRISKKP</sequence>
<dbReference type="GO" id="GO:0006629">
    <property type="term" value="P:lipid metabolic process"/>
    <property type="evidence" value="ECO:0007669"/>
    <property type="project" value="InterPro"/>
</dbReference>
<dbReference type="Gene3D" id="3.20.20.190">
    <property type="entry name" value="Phosphatidylinositol (PI) phosphodiesterase"/>
    <property type="match status" value="1"/>
</dbReference>
<dbReference type="InterPro" id="IPR017946">
    <property type="entry name" value="PLC-like_Pdiesterase_TIM-brl"/>
</dbReference>
<proteinExistence type="predicted"/>
<keyword evidence="4" id="KW-1185">Reference proteome</keyword>
<dbReference type="OrthoDB" id="384721at2"/>
<dbReference type="Pfam" id="PF03009">
    <property type="entry name" value="GDPD"/>
    <property type="match status" value="1"/>
</dbReference>
<organism evidence="3 4">
    <name type="scientific">Mesobacillus selenatarsenatis (strain DSM 18680 / JCM 14380 / FERM P-15431 / SF-1)</name>
    <dbReference type="NCBI Taxonomy" id="1321606"/>
    <lineage>
        <taxon>Bacteria</taxon>
        <taxon>Bacillati</taxon>
        <taxon>Bacillota</taxon>
        <taxon>Bacilli</taxon>
        <taxon>Bacillales</taxon>
        <taxon>Bacillaceae</taxon>
        <taxon>Mesobacillus</taxon>
    </lineage>
</organism>
<dbReference type="SUPFAM" id="SSF51695">
    <property type="entry name" value="PLC-like phosphodiesterases"/>
    <property type="match status" value="1"/>
</dbReference>
<feature type="signal peptide" evidence="1">
    <location>
        <begin position="1"/>
        <end position="27"/>
    </location>
</feature>
<dbReference type="InterPro" id="IPR030395">
    <property type="entry name" value="GP_PDE_dom"/>
</dbReference>
<dbReference type="RefSeq" id="WP_041965386.1">
    <property type="nucleotide sequence ID" value="NZ_BASE01000035.1"/>
</dbReference>
<dbReference type="STRING" id="1321606.SAMD00020551_1699"/>
<dbReference type="EC" id="3.1.4.46" evidence="3"/>
<reference evidence="3 4" key="1">
    <citation type="submission" date="2013-06" db="EMBL/GenBank/DDBJ databases">
        <title>Whole genome shotgun sequence of Bacillus selenatarsenatis SF-1.</title>
        <authorList>
            <person name="Kuroda M."/>
            <person name="Sei K."/>
            <person name="Yamashita M."/>
            <person name="Ike M."/>
        </authorList>
    </citation>
    <scope>NUCLEOTIDE SEQUENCE [LARGE SCALE GENOMIC DNA]</scope>
    <source>
        <strain evidence="3 4">SF-1</strain>
    </source>
</reference>
<evidence type="ECO:0000259" key="2">
    <source>
        <dbReference type="PROSITE" id="PS51704"/>
    </source>
</evidence>